<reference evidence="1" key="3">
    <citation type="submission" date="2025-09" db="UniProtKB">
        <authorList>
            <consortium name="Ensembl"/>
        </authorList>
    </citation>
    <scope>IDENTIFICATION</scope>
</reference>
<proteinExistence type="predicted"/>
<reference evidence="1" key="2">
    <citation type="submission" date="2025-08" db="UniProtKB">
        <authorList>
            <consortium name="Ensembl"/>
        </authorList>
    </citation>
    <scope>IDENTIFICATION</scope>
</reference>
<reference evidence="1 2" key="1">
    <citation type="journal article" date="2011" name="Proc. Natl. Acad. Sci. U.S.A.">
        <title>Genetic diversity and population structure of the endangered marsupial Sarcophilus harrisii (Tasmanian devil).</title>
        <authorList>
            <person name="Miller W."/>
            <person name="Hayes V.M."/>
            <person name="Ratan A."/>
            <person name="Petersen D.C."/>
            <person name="Wittekindt N.E."/>
            <person name="Miller J."/>
            <person name="Walenz B."/>
            <person name="Knight J."/>
            <person name="Qi J."/>
            <person name="Zhao F."/>
            <person name="Wang Q."/>
            <person name="Bedoya-Reina O.C."/>
            <person name="Katiyar N."/>
            <person name="Tomsho L.P."/>
            <person name="Kasson L.M."/>
            <person name="Hardie R.A."/>
            <person name="Woodbridge P."/>
            <person name="Tindall E.A."/>
            <person name="Bertelsen M.F."/>
            <person name="Dixon D."/>
            <person name="Pyecroft S."/>
            <person name="Helgen K.M."/>
            <person name="Lesk A.M."/>
            <person name="Pringle T.H."/>
            <person name="Patterson N."/>
            <person name="Zhang Y."/>
            <person name="Kreiss A."/>
            <person name="Woods G.M."/>
            <person name="Jones M.E."/>
            <person name="Schuster S.C."/>
        </authorList>
    </citation>
    <scope>NUCLEOTIDE SEQUENCE [LARGE SCALE GENOMIC DNA]</scope>
</reference>
<sequence length="73" mass="8881">MYKKEILLKNFIVEELTHVIMTVQDPILSFLSMWLYQPCVENTWILMRESFILQTALFVEEKTNLREDLHEFM</sequence>
<dbReference type="Ensembl" id="ENSSHAT00000035631.1">
    <property type="protein sequence ID" value="ENSSHAP00000027168.1"/>
    <property type="gene ID" value="ENSSHAG00000021064.1"/>
</dbReference>
<dbReference type="GeneTree" id="ENSGT00970000197094"/>
<dbReference type="AlphaFoldDB" id="A0A7N4NR07"/>
<evidence type="ECO:0000313" key="2">
    <source>
        <dbReference type="Proteomes" id="UP000007648"/>
    </source>
</evidence>
<dbReference type="Proteomes" id="UP000007648">
    <property type="component" value="Unassembled WGS sequence"/>
</dbReference>
<accession>A0A7N4NR07</accession>
<protein>
    <submittedName>
        <fullName evidence="1">Uncharacterized protein</fullName>
    </submittedName>
</protein>
<name>A0A7N4NR07_SARHA</name>
<organism evidence="1 2">
    <name type="scientific">Sarcophilus harrisii</name>
    <name type="common">Tasmanian devil</name>
    <name type="synonym">Sarcophilus laniarius</name>
    <dbReference type="NCBI Taxonomy" id="9305"/>
    <lineage>
        <taxon>Eukaryota</taxon>
        <taxon>Metazoa</taxon>
        <taxon>Chordata</taxon>
        <taxon>Craniata</taxon>
        <taxon>Vertebrata</taxon>
        <taxon>Euteleostomi</taxon>
        <taxon>Mammalia</taxon>
        <taxon>Metatheria</taxon>
        <taxon>Dasyuromorphia</taxon>
        <taxon>Dasyuridae</taxon>
        <taxon>Sarcophilus</taxon>
    </lineage>
</organism>
<evidence type="ECO:0000313" key="1">
    <source>
        <dbReference type="Ensembl" id="ENSSHAP00000027168.1"/>
    </source>
</evidence>
<dbReference type="InParanoid" id="A0A7N4NR07"/>
<keyword evidence="2" id="KW-1185">Reference proteome</keyword>